<dbReference type="Proteomes" id="UP001596496">
    <property type="component" value="Unassembled WGS sequence"/>
</dbReference>
<evidence type="ECO:0000256" key="1">
    <source>
        <dbReference type="SAM" id="MobiDB-lite"/>
    </source>
</evidence>
<evidence type="ECO:0000313" key="2">
    <source>
        <dbReference type="EMBL" id="MFC7380832.1"/>
    </source>
</evidence>
<evidence type="ECO:0000313" key="3">
    <source>
        <dbReference type="Proteomes" id="UP001596496"/>
    </source>
</evidence>
<feature type="region of interest" description="Disordered" evidence="1">
    <location>
        <begin position="1"/>
        <end position="23"/>
    </location>
</feature>
<keyword evidence="3" id="KW-1185">Reference proteome</keyword>
<evidence type="ECO:0008006" key="4">
    <source>
        <dbReference type="Google" id="ProtNLM"/>
    </source>
</evidence>
<accession>A0ABW2NVM5</accession>
<dbReference type="EMBL" id="JBHTCG010000001">
    <property type="protein sequence ID" value="MFC7380832.1"/>
    <property type="molecule type" value="Genomic_DNA"/>
</dbReference>
<protein>
    <recommendedName>
        <fullName evidence="4">WXG100 family type VII secretion target</fullName>
    </recommendedName>
</protein>
<name>A0ABW2NVM5_9ACTN</name>
<proteinExistence type="predicted"/>
<sequence length="127" mass="13256">MSHQPLEDPVPGPPGGPGQVLDVSPSGLGDIGRLFGGQGEDIAGAVREATRRLMDIGDFWGRDDAGRAFHDGGDGKAGYGARAADLEHELHALATVYAVIGDRLVLMGRNVAVADWASVARLLEGDR</sequence>
<gene>
    <name evidence="2" type="ORF">ACFQSB_01360</name>
</gene>
<dbReference type="RefSeq" id="WP_354835003.1">
    <property type="nucleotide sequence ID" value="NZ_JBHTCG010000001.1"/>
</dbReference>
<comment type="caution">
    <text evidence="2">The sequence shown here is derived from an EMBL/GenBank/DDBJ whole genome shotgun (WGS) entry which is preliminary data.</text>
</comment>
<organism evidence="2 3">
    <name type="scientific">Sphaerisporangium rhizosphaerae</name>
    <dbReference type="NCBI Taxonomy" id="2269375"/>
    <lineage>
        <taxon>Bacteria</taxon>
        <taxon>Bacillati</taxon>
        <taxon>Actinomycetota</taxon>
        <taxon>Actinomycetes</taxon>
        <taxon>Streptosporangiales</taxon>
        <taxon>Streptosporangiaceae</taxon>
        <taxon>Sphaerisporangium</taxon>
    </lineage>
</organism>
<reference evidence="3" key="1">
    <citation type="journal article" date="2019" name="Int. J. Syst. Evol. Microbiol.">
        <title>The Global Catalogue of Microorganisms (GCM) 10K type strain sequencing project: providing services to taxonomists for standard genome sequencing and annotation.</title>
        <authorList>
            <consortium name="The Broad Institute Genomics Platform"/>
            <consortium name="The Broad Institute Genome Sequencing Center for Infectious Disease"/>
            <person name="Wu L."/>
            <person name="Ma J."/>
        </authorList>
    </citation>
    <scope>NUCLEOTIDE SEQUENCE [LARGE SCALE GENOMIC DNA]</scope>
    <source>
        <strain evidence="3">CECT 7649</strain>
    </source>
</reference>